<feature type="binding site" evidence="9">
    <location>
        <position position="105"/>
    </location>
    <ligand>
        <name>S-adenosyl-L-methionine</name>
        <dbReference type="ChEBI" id="CHEBI:59789"/>
    </ligand>
</feature>
<dbReference type="SUPFAM" id="SSF53790">
    <property type="entry name" value="Tetrapyrrole methylase"/>
    <property type="match status" value="1"/>
</dbReference>
<evidence type="ECO:0000256" key="8">
    <source>
        <dbReference type="ARBA" id="ARBA00048752"/>
    </source>
</evidence>
<comment type="caution">
    <text evidence="11">The sequence shown here is derived from an EMBL/GenBank/DDBJ whole genome shotgun (WGS) entry which is preliminary data.</text>
</comment>
<feature type="binding site" evidence="9">
    <location>
        <begin position="139"/>
        <end position="140"/>
    </location>
    <ligand>
        <name>S-adenosyl-L-methionine</name>
        <dbReference type="ChEBI" id="CHEBI:59789"/>
    </ligand>
</feature>
<evidence type="ECO:0000256" key="5">
    <source>
        <dbReference type="ARBA" id="ARBA00022603"/>
    </source>
</evidence>
<keyword evidence="12" id="KW-1185">Reference proteome</keyword>
<dbReference type="PANTHER" id="PTHR10882:SF0">
    <property type="entry name" value="DIPHTHINE METHYL ESTER SYNTHASE"/>
    <property type="match status" value="1"/>
</dbReference>
<dbReference type="EMBL" id="BPLF01000004">
    <property type="protein sequence ID" value="GIX65377.1"/>
    <property type="molecule type" value="Genomic_DNA"/>
</dbReference>
<dbReference type="RefSeq" id="XP_067717446.1">
    <property type="nucleotide sequence ID" value="XM_067861345.1"/>
</dbReference>
<evidence type="ECO:0000256" key="6">
    <source>
        <dbReference type="ARBA" id="ARBA00022679"/>
    </source>
</evidence>
<dbReference type="CDD" id="cd11647">
    <property type="entry name" value="DHP5_DphB"/>
    <property type="match status" value="1"/>
</dbReference>
<dbReference type="GO" id="GO:0032259">
    <property type="term" value="P:methylation"/>
    <property type="evidence" value="ECO:0007669"/>
    <property type="project" value="UniProtKB-KW"/>
</dbReference>
<feature type="binding site" evidence="9">
    <location>
        <position position="86"/>
    </location>
    <ligand>
        <name>S-adenosyl-L-methionine</name>
        <dbReference type="ChEBI" id="CHEBI:59789"/>
    </ligand>
</feature>
<feature type="binding site" evidence="9">
    <location>
        <position position="10"/>
    </location>
    <ligand>
        <name>S-adenosyl-L-methionine</name>
        <dbReference type="ChEBI" id="CHEBI:59789"/>
    </ligand>
</feature>
<dbReference type="Gene3D" id="3.30.950.10">
    <property type="entry name" value="Methyltransferase, Cobalt-precorrin-4 Transmethylase, Domain 2"/>
    <property type="match status" value="1"/>
</dbReference>
<dbReference type="PANTHER" id="PTHR10882">
    <property type="entry name" value="DIPHTHINE SYNTHASE"/>
    <property type="match status" value="1"/>
</dbReference>
<evidence type="ECO:0000313" key="12">
    <source>
        <dbReference type="Proteomes" id="UP001497744"/>
    </source>
</evidence>
<dbReference type="Gene3D" id="3.40.1010.10">
    <property type="entry name" value="Cobalt-precorrin-4 Transmethylase, Domain 1"/>
    <property type="match status" value="1"/>
</dbReference>
<keyword evidence="7 9" id="KW-0949">S-adenosyl-L-methionine</keyword>
<accession>A0AAV4LYR6</accession>
<dbReference type="InterPro" id="IPR000878">
    <property type="entry name" value="4pyrrol_Mease"/>
</dbReference>
<comment type="pathway">
    <text evidence="2">Protein modification; peptidyl-diphthamide biosynthesis.</text>
</comment>
<dbReference type="InterPro" id="IPR004551">
    <property type="entry name" value="Dphthn_synthase"/>
</dbReference>
<comment type="similarity">
    <text evidence="3">Belongs to the diphthine synthase family.</text>
</comment>
<dbReference type="EC" id="2.1.1.314" evidence="4"/>
<evidence type="ECO:0000256" key="7">
    <source>
        <dbReference type="ARBA" id="ARBA00022691"/>
    </source>
</evidence>
<dbReference type="InterPro" id="IPR014777">
    <property type="entry name" value="4pyrrole_Mease_sub1"/>
</dbReference>
<keyword evidence="5" id="KW-0489">Methyltransferase</keyword>
<dbReference type="GeneID" id="94196858"/>
<feature type="binding site" evidence="9">
    <location>
        <position position="246"/>
    </location>
    <ligand>
        <name>S-adenosyl-L-methionine</name>
        <dbReference type="ChEBI" id="CHEBI:59789"/>
    </ligand>
</feature>
<dbReference type="Proteomes" id="UP001497744">
    <property type="component" value="Unassembled WGS sequence"/>
</dbReference>
<dbReference type="PIRSF" id="PIRSF036432">
    <property type="entry name" value="Diphthine_synth"/>
    <property type="match status" value="1"/>
</dbReference>
<evidence type="ECO:0000256" key="4">
    <source>
        <dbReference type="ARBA" id="ARBA00011927"/>
    </source>
</evidence>
<evidence type="ECO:0000256" key="3">
    <source>
        <dbReference type="ARBA" id="ARBA00006729"/>
    </source>
</evidence>
<feature type="binding site" evidence="9">
    <location>
        <position position="283"/>
    </location>
    <ligand>
        <name>S-adenosyl-L-methionine</name>
        <dbReference type="ChEBI" id="CHEBI:59789"/>
    </ligand>
</feature>
<dbReference type="GO" id="GO:0141133">
    <property type="term" value="F:diphthine methyl ester synthase activity"/>
    <property type="evidence" value="ECO:0007669"/>
    <property type="project" value="UniProtKB-EC"/>
</dbReference>
<dbReference type="AlphaFoldDB" id="A0AAV4LYR6"/>
<evidence type="ECO:0000313" key="11">
    <source>
        <dbReference type="EMBL" id="GIX65377.1"/>
    </source>
</evidence>
<protein>
    <recommendedName>
        <fullName evidence="4">diphthine methyl ester synthase</fullName>
        <ecNumber evidence="4">2.1.1.314</ecNumber>
    </recommendedName>
</protein>
<dbReference type="InterPro" id="IPR014776">
    <property type="entry name" value="4pyrrole_Mease_sub2"/>
</dbReference>
<comment type="catalytic activity">
    <reaction evidence="8">
        <text>2-[(3S)-amino-3-carboxypropyl]-L-histidyl-[translation elongation factor 2] + 4 S-adenosyl-L-methionine = diphthine methyl ester-[translation elongation factor 2] + 4 S-adenosyl-L-homocysteine + 3 H(+)</text>
        <dbReference type="Rhea" id="RHEA:42652"/>
        <dbReference type="Rhea" id="RHEA-COMP:9749"/>
        <dbReference type="Rhea" id="RHEA-COMP:10173"/>
        <dbReference type="ChEBI" id="CHEBI:15378"/>
        <dbReference type="ChEBI" id="CHEBI:57856"/>
        <dbReference type="ChEBI" id="CHEBI:59789"/>
        <dbReference type="ChEBI" id="CHEBI:73995"/>
        <dbReference type="ChEBI" id="CHEBI:79005"/>
        <dbReference type="EC" id="2.1.1.314"/>
    </reaction>
</comment>
<proteinExistence type="inferred from homology"/>
<dbReference type="InterPro" id="IPR035996">
    <property type="entry name" value="4pyrrol_Methylase_sf"/>
</dbReference>
<dbReference type="GO" id="GO:0017183">
    <property type="term" value="P:protein histidyl modification to diphthamide"/>
    <property type="evidence" value="ECO:0007669"/>
    <property type="project" value="InterPro"/>
</dbReference>
<keyword evidence="6" id="KW-0808">Transferase</keyword>
<evidence type="ECO:0000256" key="1">
    <source>
        <dbReference type="ARBA" id="ARBA00004006"/>
    </source>
</evidence>
<feature type="binding site" evidence="9">
    <location>
        <position position="190"/>
    </location>
    <ligand>
        <name>S-adenosyl-L-methionine</name>
        <dbReference type="ChEBI" id="CHEBI:59789"/>
    </ligand>
</feature>
<dbReference type="FunFam" id="3.30.950.10:FF:000004">
    <property type="entry name" value="Diphthine synthase putative"/>
    <property type="match status" value="1"/>
</dbReference>
<dbReference type="NCBIfam" id="TIGR00522">
    <property type="entry name" value="dph5"/>
    <property type="match status" value="1"/>
</dbReference>
<comment type="function">
    <text evidence="1">S-adenosyl-L-methionine-dependent methyltransferase that catalyzes four methylations of the modified target histidine residue in translation elongation factor 2 (EF-2), to form an intermediate called diphthine methyl ester. The four successive methylation reactions represent the second step of diphthamide biosynthesis.</text>
</comment>
<reference evidence="11 12" key="1">
    <citation type="submission" date="2021-06" db="EMBL/GenBank/DDBJ databases">
        <title>Genome sequence of Babesia caballi.</title>
        <authorList>
            <person name="Yamagishi J."/>
            <person name="Kidaka T."/>
            <person name="Ochi A."/>
        </authorList>
    </citation>
    <scope>NUCLEOTIDE SEQUENCE [LARGE SCALE GENOMIC DNA]</scope>
    <source>
        <strain evidence="11">USDA-D6B2</strain>
    </source>
</reference>
<evidence type="ECO:0000256" key="2">
    <source>
        <dbReference type="ARBA" id="ARBA00005156"/>
    </source>
</evidence>
<dbReference type="Pfam" id="PF00590">
    <property type="entry name" value="TP_methylase"/>
    <property type="match status" value="1"/>
</dbReference>
<feature type="domain" description="Tetrapyrrole methylase" evidence="10">
    <location>
        <begin position="2"/>
        <end position="89"/>
    </location>
</feature>
<name>A0AAV4LYR6_BABCB</name>
<gene>
    <name evidence="11" type="ORF">BcabD6B2_48120</name>
</gene>
<evidence type="ECO:0000259" key="10">
    <source>
        <dbReference type="Pfam" id="PF00590"/>
    </source>
</evidence>
<evidence type="ECO:0000256" key="9">
    <source>
        <dbReference type="PIRSR" id="PIRSR036432-1"/>
    </source>
</evidence>
<organism evidence="11 12">
    <name type="scientific">Babesia caballi</name>
    <dbReference type="NCBI Taxonomy" id="5871"/>
    <lineage>
        <taxon>Eukaryota</taxon>
        <taxon>Sar</taxon>
        <taxon>Alveolata</taxon>
        <taxon>Apicomplexa</taxon>
        <taxon>Aconoidasida</taxon>
        <taxon>Piroplasmida</taxon>
        <taxon>Babesiidae</taxon>
        <taxon>Babesia</taxon>
    </lineage>
</organism>
<sequence length="312" mass="34149">MTLTLVGLGLGAAEDITIRGLKAVQDADVVLLEIYTSALIDSSLEQLATFLGKSVREADRISVEEQADDILSEAREKRVVLLVAGDPLSHACMKMHRHGPPISLVAGRGELSRHATTHCDLCLRAEQAGVSVEVIHNASIINAIGRTGLQLYRFGEVVSIPFFEKNWTPDSFYDKIVQNRRANLHTLCLLDIKVKERSVENLMANRMVFEPPRYMSVNVAIEQIRQVDAVKHELAASSCAFGVARLGSKTAKIVAGNAPGYGRKSCSGTLEQLMSVDFGGPLHSLVICAPHLHDIEEQYFAHYNCSASQTEQ</sequence>